<evidence type="ECO:0000256" key="2">
    <source>
        <dbReference type="ARBA" id="ARBA00023125"/>
    </source>
</evidence>
<dbReference type="CDD" id="cd06529">
    <property type="entry name" value="S24_LexA-like"/>
    <property type="match status" value="1"/>
</dbReference>
<dbReference type="Gene3D" id="1.10.260.40">
    <property type="entry name" value="lambda repressor-like DNA-binding domains"/>
    <property type="match status" value="1"/>
</dbReference>
<dbReference type="PANTHER" id="PTHR40661">
    <property type="match status" value="1"/>
</dbReference>
<dbReference type="InterPro" id="IPR010982">
    <property type="entry name" value="Lambda_DNA-bd_dom_sf"/>
</dbReference>
<dbReference type="Pfam" id="PF00717">
    <property type="entry name" value="Peptidase_S24"/>
    <property type="match status" value="1"/>
</dbReference>
<dbReference type="GO" id="GO:0003677">
    <property type="term" value="F:DNA binding"/>
    <property type="evidence" value="ECO:0007669"/>
    <property type="project" value="UniProtKB-KW"/>
</dbReference>
<dbReference type="InterPro" id="IPR036286">
    <property type="entry name" value="LexA/Signal_pep-like_sf"/>
</dbReference>
<keyword evidence="3" id="KW-0804">Transcription</keyword>
<dbReference type="SUPFAM" id="SSF47413">
    <property type="entry name" value="lambda repressor-like DNA-binding domains"/>
    <property type="match status" value="1"/>
</dbReference>
<evidence type="ECO:0000259" key="4">
    <source>
        <dbReference type="SMART" id="SM00530"/>
    </source>
</evidence>
<proteinExistence type="predicted"/>
<dbReference type="Gene3D" id="2.10.109.10">
    <property type="entry name" value="Umud Fragment, subunit A"/>
    <property type="match status" value="1"/>
</dbReference>
<keyword evidence="2" id="KW-0238">DNA-binding</keyword>
<feature type="domain" description="HTH cro/C1-type" evidence="4">
    <location>
        <begin position="12"/>
        <end position="73"/>
    </location>
</feature>
<evidence type="ECO:0000256" key="3">
    <source>
        <dbReference type="ARBA" id="ARBA00023163"/>
    </source>
</evidence>
<evidence type="ECO:0000313" key="5">
    <source>
        <dbReference type="EMBL" id="AKN36910.1"/>
    </source>
</evidence>
<dbReference type="InterPro" id="IPR001387">
    <property type="entry name" value="Cro/C1-type_HTH"/>
</dbReference>
<dbReference type="CDD" id="cd00093">
    <property type="entry name" value="HTH_XRE"/>
    <property type="match status" value="1"/>
</dbReference>
<name>A0A0H3ZLG2_9GAMM</name>
<dbReference type="PANTHER" id="PTHR40661:SF3">
    <property type="entry name" value="FELS-1 PROPHAGE TRANSCRIPTIONAL REGULATOR"/>
    <property type="match status" value="1"/>
</dbReference>
<keyword evidence="1" id="KW-0805">Transcription regulation</keyword>
<dbReference type="EMBL" id="KP795515">
    <property type="protein sequence ID" value="AKN36910.1"/>
    <property type="molecule type" value="Genomic_DNA"/>
</dbReference>
<organism evidence="5">
    <name type="scientific">Enterovibrio norvegicus</name>
    <dbReference type="NCBI Taxonomy" id="188144"/>
    <lineage>
        <taxon>Bacteria</taxon>
        <taxon>Pseudomonadati</taxon>
        <taxon>Pseudomonadota</taxon>
        <taxon>Gammaproteobacteria</taxon>
        <taxon>Vibrionales</taxon>
        <taxon>Vibrionaceae</taxon>
        <taxon>Enterovibrio</taxon>
    </lineage>
</organism>
<sequence>MKSDIKEIIGDRLRERRLLKNWTAREAAKAATRVAPENISTGRWQNWECAQRSPGVEMYPYLAKVLDTTPQYLSGWSNEPGIGVETNKYVVANVNQEQGGKDDELAFNVEALKRHGLSEHNIKLITAPDDAMHKEFKRGDLLLIDKSANEITGAGIYALQTQHGDLYVRYVRRDIGSGYSVYADDERHAPTQQFSEEDFASKLTVIGKYVFKGCWNLDQ</sequence>
<accession>A0A0H3ZLG2</accession>
<reference evidence="5" key="1">
    <citation type="journal article" date="2015" name="MBio">
        <title>Eco-Evolutionary Dynamics of Episomes among Ecologically Cohesive Bacterial Populations.</title>
        <authorList>
            <person name="Xue H."/>
            <person name="Cordero O.X."/>
            <person name="Camas F.M."/>
            <person name="Trimble W."/>
            <person name="Meyer F."/>
            <person name="Guglielmini J."/>
            <person name="Rocha E.P."/>
            <person name="Polz M.F."/>
        </authorList>
    </citation>
    <scope>NUCLEOTIDE SEQUENCE</scope>
    <source>
        <strain evidence="5">FF_262</strain>
    </source>
</reference>
<dbReference type="AlphaFoldDB" id="A0A0H3ZLG2"/>
<dbReference type="SUPFAM" id="SSF51306">
    <property type="entry name" value="LexA/Signal peptidase"/>
    <property type="match status" value="1"/>
</dbReference>
<dbReference type="SMART" id="SM00530">
    <property type="entry name" value="HTH_XRE"/>
    <property type="match status" value="1"/>
</dbReference>
<dbReference type="InterPro" id="IPR039418">
    <property type="entry name" value="LexA-like"/>
</dbReference>
<evidence type="ECO:0000256" key="1">
    <source>
        <dbReference type="ARBA" id="ARBA00023015"/>
    </source>
</evidence>
<dbReference type="InterPro" id="IPR015927">
    <property type="entry name" value="Peptidase_S24_S26A/B/C"/>
</dbReference>
<protein>
    <recommendedName>
        <fullName evidence="4">HTH cro/C1-type domain-containing protein</fullName>
    </recommendedName>
</protein>